<dbReference type="SUPFAM" id="SSF161098">
    <property type="entry name" value="MetI-like"/>
    <property type="match status" value="1"/>
</dbReference>
<evidence type="ECO:0000259" key="8">
    <source>
        <dbReference type="PROSITE" id="PS50928"/>
    </source>
</evidence>
<dbReference type="PANTHER" id="PTHR30151:SF20">
    <property type="entry name" value="ABC TRANSPORTER PERMEASE PROTEIN HI_0355-RELATED"/>
    <property type="match status" value="1"/>
</dbReference>
<feature type="transmembrane region" description="Helical" evidence="7">
    <location>
        <begin position="198"/>
        <end position="219"/>
    </location>
</feature>
<keyword evidence="5 7" id="KW-1133">Transmembrane helix</keyword>
<reference evidence="9 10" key="1">
    <citation type="submission" date="2019-03" db="EMBL/GenBank/DDBJ databases">
        <title>Genomic Encyclopedia of Type Strains, Phase IV (KMG-IV): sequencing the most valuable type-strain genomes for metagenomic binning, comparative biology and taxonomic classification.</title>
        <authorList>
            <person name="Goeker M."/>
        </authorList>
    </citation>
    <scope>NUCLEOTIDE SEQUENCE [LARGE SCALE GENOMIC DNA]</scope>
    <source>
        <strain evidence="9 10">DSM 45765</strain>
    </source>
</reference>
<evidence type="ECO:0000313" key="9">
    <source>
        <dbReference type="EMBL" id="TCP56635.1"/>
    </source>
</evidence>
<dbReference type="EMBL" id="SLXQ01000001">
    <property type="protein sequence ID" value="TCP56635.1"/>
    <property type="molecule type" value="Genomic_DNA"/>
</dbReference>
<evidence type="ECO:0000256" key="4">
    <source>
        <dbReference type="ARBA" id="ARBA00022692"/>
    </source>
</evidence>
<dbReference type="GO" id="GO:0055085">
    <property type="term" value="P:transmembrane transport"/>
    <property type="evidence" value="ECO:0007669"/>
    <property type="project" value="InterPro"/>
</dbReference>
<evidence type="ECO:0000256" key="2">
    <source>
        <dbReference type="ARBA" id="ARBA00022448"/>
    </source>
</evidence>
<evidence type="ECO:0000313" key="10">
    <source>
        <dbReference type="Proteomes" id="UP000294911"/>
    </source>
</evidence>
<dbReference type="PANTHER" id="PTHR30151">
    <property type="entry name" value="ALKANE SULFONATE ABC TRANSPORTER-RELATED, MEMBRANE SUBUNIT"/>
    <property type="match status" value="1"/>
</dbReference>
<organism evidence="9 10">
    <name type="scientific">Tamaricihabitans halophyticus</name>
    <dbReference type="NCBI Taxonomy" id="1262583"/>
    <lineage>
        <taxon>Bacteria</taxon>
        <taxon>Bacillati</taxon>
        <taxon>Actinomycetota</taxon>
        <taxon>Actinomycetes</taxon>
        <taxon>Pseudonocardiales</taxon>
        <taxon>Pseudonocardiaceae</taxon>
        <taxon>Tamaricihabitans</taxon>
    </lineage>
</organism>
<comment type="similarity">
    <text evidence="7">Belongs to the binding-protein-dependent transport system permease family.</text>
</comment>
<dbReference type="Gene3D" id="1.10.3720.10">
    <property type="entry name" value="MetI-like"/>
    <property type="match status" value="1"/>
</dbReference>
<feature type="transmembrane region" description="Helical" evidence="7">
    <location>
        <begin position="130"/>
        <end position="152"/>
    </location>
</feature>
<feature type="transmembrane region" description="Helical" evidence="7">
    <location>
        <begin position="158"/>
        <end position="177"/>
    </location>
</feature>
<name>A0A4R2RB38_9PSEU</name>
<dbReference type="InterPro" id="IPR000515">
    <property type="entry name" value="MetI-like"/>
</dbReference>
<evidence type="ECO:0000256" key="5">
    <source>
        <dbReference type="ARBA" id="ARBA00022989"/>
    </source>
</evidence>
<evidence type="ECO:0000256" key="3">
    <source>
        <dbReference type="ARBA" id="ARBA00022475"/>
    </source>
</evidence>
<keyword evidence="3" id="KW-1003">Cell membrane</keyword>
<keyword evidence="6 7" id="KW-0472">Membrane</keyword>
<dbReference type="Pfam" id="PF00528">
    <property type="entry name" value="BPD_transp_1"/>
    <property type="match status" value="1"/>
</dbReference>
<feature type="transmembrane region" description="Helical" evidence="7">
    <location>
        <begin position="98"/>
        <end position="118"/>
    </location>
</feature>
<dbReference type="PROSITE" id="PS50928">
    <property type="entry name" value="ABC_TM1"/>
    <property type="match status" value="1"/>
</dbReference>
<protein>
    <submittedName>
        <fullName evidence="9">NitT/TauT family transport system permease protein</fullName>
    </submittedName>
</protein>
<dbReference type="RefSeq" id="WP_132875209.1">
    <property type="nucleotide sequence ID" value="NZ_SLXQ01000001.1"/>
</dbReference>
<dbReference type="InterPro" id="IPR035906">
    <property type="entry name" value="MetI-like_sf"/>
</dbReference>
<feature type="domain" description="ABC transmembrane type-1" evidence="8">
    <location>
        <begin position="92"/>
        <end position="273"/>
    </location>
</feature>
<feature type="transmembrane region" description="Helical" evidence="7">
    <location>
        <begin position="252"/>
        <end position="272"/>
    </location>
</feature>
<comment type="caution">
    <text evidence="9">The sequence shown here is derived from an EMBL/GenBank/DDBJ whole genome shotgun (WGS) entry which is preliminary data.</text>
</comment>
<evidence type="ECO:0000256" key="7">
    <source>
        <dbReference type="RuleBase" id="RU363032"/>
    </source>
</evidence>
<dbReference type="CDD" id="cd06261">
    <property type="entry name" value="TM_PBP2"/>
    <property type="match status" value="1"/>
</dbReference>
<sequence>MSIAATENPLTENEAKARRTAAETAEASKLAAARRKRGTAVWLTRIVLFGLVVGGWEFVSGNLIDPFWISSPSDTAARLGEWMGDGTLWLHSAATLQAMALGFLVGATGGVVLGFTLGRSKFASDVLNPLIIAMNSLPKLALAPLFILWFGVGLESKVGLTAVVVFFLVFHNSYSGARNVDQELLDVVALMGARGRDKLFKVIIPSAATWVFTGLRLAVPYSLIGAVISEITASNEGLGYLLKRSANTFDTAGTFVAIVVLMVVAVVINFAVSRAERYTSRWM</sequence>
<gene>
    <name evidence="9" type="ORF">EV191_101580</name>
</gene>
<accession>A0A4R2RB38</accession>
<feature type="transmembrane region" description="Helical" evidence="7">
    <location>
        <begin position="39"/>
        <end position="59"/>
    </location>
</feature>
<dbReference type="GO" id="GO:0005886">
    <property type="term" value="C:plasma membrane"/>
    <property type="evidence" value="ECO:0007669"/>
    <property type="project" value="UniProtKB-SubCell"/>
</dbReference>
<evidence type="ECO:0000256" key="6">
    <source>
        <dbReference type="ARBA" id="ARBA00023136"/>
    </source>
</evidence>
<proteinExistence type="inferred from homology"/>
<dbReference type="AlphaFoldDB" id="A0A4R2RB38"/>
<dbReference type="OrthoDB" id="7274389at2"/>
<dbReference type="Proteomes" id="UP000294911">
    <property type="component" value="Unassembled WGS sequence"/>
</dbReference>
<keyword evidence="10" id="KW-1185">Reference proteome</keyword>
<evidence type="ECO:0000256" key="1">
    <source>
        <dbReference type="ARBA" id="ARBA00004651"/>
    </source>
</evidence>
<keyword evidence="4 7" id="KW-0812">Transmembrane</keyword>
<keyword evidence="2 7" id="KW-0813">Transport</keyword>
<comment type="subcellular location">
    <subcellularLocation>
        <location evidence="1 7">Cell membrane</location>
        <topology evidence="1 7">Multi-pass membrane protein</topology>
    </subcellularLocation>
</comment>